<organism evidence="5 6">
    <name type="scientific">Actinomycetospora chibensis</name>
    <dbReference type="NCBI Taxonomy" id="663606"/>
    <lineage>
        <taxon>Bacteria</taxon>
        <taxon>Bacillati</taxon>
        <taxon>Actinomycetota</taxon>
        <taxon>Actinomycetes</taxon>
        <taxon>Pseudonocardiales</taxon>
        <taxon>Pseudonocardiaceae</taxon>
        <taxon>Actinomycetospora</taxon>
    </lineage>
</organism>
<dbReference type="RefSeq" id="WP_274191453.1">
    <property type="nucleotide sequence ID" value="NZ_BAABHN010000020.1"/>
</dbReference>
<evidence type="ECO:0000256" key="1">
    <source>
        <dbReference type="ARBA" id="ARBA00023015"/>
    </source>
</evidence>
<dbReference type="InterPro" id="IPR036390">
    <property type="entry name" value="WH_DNA-bd_sf"/>
</dbReference>
<reference evidence="6" key="1">
    <citation type="journal article" date="2019" name="Int. J. Syst. Evol. Microbiol.">
        <title>The Global Catalogue of Microorganisms (GCM) 10K type strain sequencing project: providing services to taxonomists for standard genome sequencing and annotation.</title>
        <authorList>
            <consortium name="The Broad Institute Genomics Platform"/>
            <consortium name="The Broad Institute Genome Sequencing Center for Infectious Disease"/>
            <person name="Wu L."/>
            <person name="Ma J."/>
        </authorList>
    </citation>
    <scope>NUCLEOTIDE SEQUENCE [LARGE SCALE GENOMIC DNA]</scope>
    <source>
        <strain evidence="6">CCUG 50347</strain>
    </source>
</reference>
<dbReference type="PRINTS" id="PR00033">
    <property type="entry name" value="HTHASNC"/>
</dbReference>
<dbReference type="SUPFAM" id="SSF46785">
    <property type="entry name" value="Winged helix' DNA-binding domain"/>
    <property type="match status" value="1"/>
</dbReference>
<evidence type="ECO:0000259" key="4">
    <source>
        <dbReference type="PROSITE" id="PS50956"/>
    </source>
</evidence>
<keyword evidence="3" id="KW-0804">Transcription</keyword>
<sequence length="143" mass="16427">MDEIDRAILDELRRDGRIPNVDLADRVGLTPAPCLRRVRRLEDDGVIIGYRTEIDPAVDGRGFEVLVNIDLVSKHRDDFLAFEEEVSAFDEVVELRRMFGLPDYFVRVATRDLESYEAFVVDRLARTPGLARIDSHLTLKKIK</sequence>
<dbReference type="Gene3D" id="3.30.70.920">
    <property type="match status" value="1"/>
</dbReference>
<dbReference type="InterPro" id="IPR036388">
    <property type="entry name" value="WH-like_DNA-bd_sf"/>
</dbReference>
<dbReference type="Proteomes" id="UP001595909">
    <property type="component" value="Unassembled WGS sequence"/>
</dbReference>
<comment type="caution">
    <text evidence="5">The sequence shown here is derived from an EMBL/GenBank/DDBJ whole genome shotgun (WGS) entry which is preliminary data.</text>
</comment>
<evidence type="ECO:0000256" key="3">
    <source>
        <dbReference type="ARBA" id="ARBA00023163"/>
    </source>
</evidence>
<name>A0ABV9REV4_9PSEU</name>
<dbReference type="InterPro" id="IPR019887">
    <property type="entry name" value="Tscrpt_reg_AsnC/Lrp_C"/>
</dbReference>
<dbReference type="InterPro" id="IPR019885">
    <property type="entry name" value="Tscrpt_reg_HTH_AsnC-type_CS"/>
</dbReference>
<accession>A0ABV9REV4</accession>
<dbReference type="Pfam" id="PF13412">
    <property type="entry name" value="HTH_24"/>
    <property type="match status" value="1"/>
</dbReference>
<dbReference type="InterPro" id="IPR000485">
    <property type="entry name" value="AsnC-type_HTH_dom"/>
</dbReference>
<protein>
    <submittedName>
        <fullName evidence="5">Lrp/AsnC family transcriptional regulator</fullName>
    </submittedName>
</protein>
<dbReference type="SUPFAM" id="SSF54909">
    <property type="entry name" value="Dimeric alpha+beta barrel"/>
    <property type="match status" value="1"/>
</dbReference>
<proteinExistence type="predicted"/>
<keyword evidence="1" id="KW-0805">Transcription regulation</keyword>
<evidence type="ECO:0000256" key="2">
    <source>
        <dbReference type="ARBA" id="ARBA00023125"/>
    </source>
</evidence>
<dbReference type="InterPro" id="IPR011008">
    <property type="entry name" value="Dimeric_a/b-barrel"/>
</dbReference>
<dbReference type="Gene3D" id="1.10.10.10">
    <property type="entry name" value="Winged helix-like DNA-binding domain superfamily/Winged helix DNA-binding domain"/>
    <property type="match status" value="1"/>
</dbReference>
<dbReference type="PROSITE" id="PS50956">
    <property type="entry name" value="HTH_ASNC_2"/>
    <property type="match status" value="1"/>
</dbReference>
<dbReference type="PANTHER" id="PTHR30154:SF34">
    <property type="entry name" value="TRANSCRIPTIONAL REGULATOR AZLB"/>
    <property type="match status" value="1"/>
</dbReference>
<gene>
    <name evidence="5" type="ORF">ACFPEL_09930</name>
</gene>
<dbReference type="InterPro" id="IPR011991">
    <property type="entry name" value="ArsR-like_HTH"/>
</dbReference>
<dbReference type="PANTHER" id="PTHR30154">
    <property type="entry name" value="LEUCINE-RESPONSIVE REGULATORY PROTEIN"/>
    <property type="match status" value="1"/>
</dbReference>
<dbReference type="InterPro" id="IPR019888">
    <property type="entry name" value="Tscrpt_reg_AsnC-like"/>
</dbReference>
<dbReference type="CDD" id="cd00090">
    <property type="entry name" value="HTH_ARSR"/>
    <property type="match status" value="1"/>
</dbReference>
<dbReference type="SMART" id="SM00344">
    <property type="entry name" value="HTH_ASNC"/>
    <property type="match status" value="1"/>
</dbReference>
<evidence type="ECO:0000313" key="6">
    <source>
        <dbReference type="Proteomes" id="UP001595909"/>
    </source>
</evidence>
<keyword evidence="6" id="KW-1185">Reference proteome</keyword>
<dbReference type="EMBL" id="JBHSIM010000020">
    <property type="protein sequence ID" value="MFC4832729.1"/>
    <property type="molecule type" value="Genomic_DNA"/>
</dbReference>
<dbReference type="Pfam" id="PF01037">
    <property type="entry name" value="AsnC_trans_reg"/>
    <property type="match status" value="1"/>
</dbReference>
<keyword evidence="2" id="KW-0238">DNA-binding</keyword>
<dbReference type="PROSITE" id="PS00519">
    <property type="entry name" value="HTH_ASNC_1"/>
    <property type="match status" value="1"/>
</dbReference>
<evidence type="ECO:0000313" key="5">
    <source>
        <dbReference type="EMBL" id="MFC4832729.1"/>
    </source>
</evidence>
<feature type="domain" description="HTH asnC-type" evidence="4">
    <location>
        <begin position="1"/>
        <end position="62"/>
    </location>
</feature>